<accession>A0ABT8DKU5</accession>
<proteinExistence type="predicted"/>
<evidence type="ECO:0000313" key="2">
    <source>
        <dbReference type="Proteomes" id="UP001228044"/>
    </source>
</evidence>
<dbReference type="EMBL" id="JAUHHC010000001">
    <property type="protein sequence ID" value="MDN3919032.1"/>
    <property type="molecule type" value="Genomic_DNA"/>
</dbReference>
<reference evidence="1 2" key="1">
    <citation type="submission" date="2023-06" db="EMBL/GenBank/DDBJ databases">
        <title>Pelomonas sp. PFR6 16S ribosomal RNA gene Genome sequencing and assembly.</title>
        <authorList>
            <person name="Woo H."/>
        </authorList>
    </citation>
    <scope>NUCLEOTIDE SEQUENCE [LARGE SCALE GENOMIC DNA]</scope>
    <source>
        <strain evidence="1 2">PFR6</strain>
    </source>
</reference>
<dbReference type="Proteomes" id="UP001228044">
    <property type="component" value="Unassembled WGS sequence"/>
</dbReference>
<name>A0ABT8DKU5_9BURK</name>
<dbReference type="RefSeq" id="WP_290357352.1">
    <property type="nucleotide sequence ID" value="NZ_JAUHHC010000001.1"/>
</dbReference>
<organism evidence="1 2">
    <name type="scientific">Roseateles violae</name>
    <dbReference type="NCBI Taxonomy" id="3058042"/>
    <lineage>
        <taxon>Bacteria</taxon>
        <taxon>Pseudomonadati</taxon>
        <taxon>Pseudomonadota</taxon>
        <taxon>Betaproteobacteria</taxon>
        <taxon>Burkholderiales</taxon>
        <taxon>Sphaerotilaceae</taxon>
        <taxon>Roseateles</taxon>
    </lineage>
</organism>
<protein>
    <recommendedName>
        <fullName evidence="3">Anti-sigma-K factor RskA</fullName>
    </recommendedName>
</protein>
<sequence>MSSKINEDGRALRPLGDWLLAGADELARQPIPPAQEAATLAAMRRALRGDAKPESWLARWWPRLSLARPLAWSGAACCAFLLLGAGLLLSLEPPAPQDAVERRSASGFLPLVSGERWASYLQEAEGQGAQVGTAWVVATELPRERLALLGLPYDPAQAGERVPAELLMHASGDVLAVRLLR</sequence>
<evidence type="ECO:0008006" key="3">
    <source>
        <dbReference type="Google" id="ProtNLM"/>
    </source>
</evidence>
<comment type="caution">
    <text evidence="1">The sequence shown here is derived from an EMBL/GenBank/DDBJ whole genome shotgun (WGS) entry which is preliminary data.</text>
</comment>
<gene>
    <name evidence="1" type="ORF">QWJ38_01950</name>
</gene>
<keyword evidence="2" id="KW-1185">Reference proteome</keyword>
<evidence type="ECO:0000313" key="1">
    <source>
        <dbReference type="EMBL" id="MDN3919032.1"/>
    </source>
</evidence>